<dbReference type="PROSITE" id="PS52015">
    <property type="entry name" value="TONB_CTD"/>
    <property type="match status" value="1"/>
</dbReference>
<gene>
    <name evidence="3" type="ORF">SAMN04488060_0339</name>
</gene>
<feature type="chain" id="PRO_5011751058" evidence="1">
    <location>
        <begin position="20"/>
        <end position="166"/>
    </location>
</feature>
<dbReference type="Proteomes" id="UP000199331">
    <property type="component" value="Unassembled WGS sequence"/>
</dbReference>
<evidence type="ECO:0000256" key="1">
    <source>
        <dbReference type="SAM" id="SignalP"/>
    </source>
</evidence>
<proteinExistence type="predicted"/>
<dbReference type="Pfam" id="PF13103">
    <property type="entry name" value="TonB_2"/>
    <property type="match status" value="1"/>
</dbReference>
<dbReference type="STRING" id="604088.SAMN04488060_0339"/>
<dbReference type="Gene3D" id="3.30.1150.10">
    <property type="match status" value="1"/>
</dbReference>
<dbReference type="AlphaFoldDB" id="A0A1I5KL53"/>
<evidence type="ECO:0000259" key="2">
    <source>
        <dbReference type="PROSITE" id="PS52015"/>
    </source>
</evidence>
<reference evidence="4" key="1">
    <citation type="submission" date="2016-10" db="EMBL/GenBank/DDBJ databases">
        <authorList>
            <person name="Varghese N."/>
            <person name="Submissions S."/>
        </authorList>
    </citation>
    <scope>NUCLEOTIDE SEQUENCE [LARGE SCALE GENOMIC DNA]</scope>
    <source>
        <strain evidence="4">CGMCC 1.7715</strain>
    </source>
</reference>
<keyword evidence="4" id="KW-1185">Reference proteome</keyword>
<feature type="domain" description="TonB C-terminal" evidence="2">
    <location>
        <begin position="36"/>
        <end position="132"/>
    </location>
</feature>
<dbReference type="GO" id="GO:0055085">
    <property type="term" value="P:transmembrane transport"/>
    <property type="evidence" value="ECO:0007669"/>
    <property type="project" value="InterPro"/>
</dbReference>
<protein>
    <submittedName>
        <fullName evidence="3">TonB protein C-terminal</fullName>
    </submittedName>
</protein>
<evidence type="ECO:0000313" key="4">
    <source>
        <dbReference type="Proteomes" id="UP000199331"/>
    </source>
</evidence>
<feature type="signal peptide" evidence="1">
    <location>
        <begin position="1"/>
        <end position="19"/>
    </location>
</feature>
<sequence>MTKFTVALFATAAAATMLAVPLSSQEIVVSARSDQAFVEDVSKDLDSQLRRMRIDHRWTPSGIVKVRFQAGPDGRPVAMETYESSGSKRLDRRVQDAVGRIDSLLPLPASAGRDPIIQANVIVAAGRRTRESLERELAESEARRLASNDPEERAVLALNMAPSPSS</sequence>
<dbReference type="SUPFAM" id="SSF74653">
    <property type="entry name" value="TolA/TonB C-terminal domain"/>
    <property type="match status" value="1"/>
</dbReference>
<dbReference type="EMBL" id="FOWZ01000001">
    <property type="protein sequence ID" value="SFO85759.1"/>
    <property type="molecule type" value="Genomic_DNA"/>
</dbReference>
<organism evidence="3 4">
    <name type="scientific">Qipengyuania nanhaisediminis</name>
    <dbReference type="NCBI Taxonomy" id="604088"/>
    <lineage>
        <taxon>Bacteria</taxon>
        <taxon>Pseudomonadati</taxon>
        <taxon>Pseudomonadota</taxon>
        <taxon>Alphaproteobacteria</taxon>
        <taxon>Sphingomonadales</taxon>
        <taxon>Erythrobacteraceae</taxon>
        <taxon>Qipengyuania</taxon>
    </lineage>
</organism>
<keyword evidence="1" id="KW-0732">Signal</keyword>
<name>A0A1I5KL53_9SPHN</name>
<evidence type="ECO:0000313" key="3">
    <source>
        <dbReference type="EMBL" id="SFO85759.1"/>
    </source>
</evidence>
<accession>A0A1I5KL53</accession>
<dbReference type="RefSeq" id="WP_177201771.1">
    <property type="nucleotide sequence ID" value="NZ_FOWZ01000001.1"/>
</dbReference>
<dbReference type="InterPro" id="IPR037682">
    <property type="entry name" value="TonB_C"/>
</dbReference>